<protein>
    <recommendedName>
        <fullName evidence="9 10">Tyrosinase copper-binding domain-containing protein</fullName>
    </recommendedName>
</protein>
<evidence type="ECO:0000259" key="10">
    <source>
        <dbReference type="PROSITE" id="PS00498"/>
    </source>
</evidence>
<keyword evidence="7" id="KW-1015">Disulfide bond</keyword>
<evidence type="ECO:0000256" key="7">
    <source>
        <dbReference type="ARBA" id="ARBA00023157"/>
    </source>
</evidence>
<comment type="similarity">
    <text evidence="2">Belongs to the tyrosinase family.</text>
</comment>
<keyword evidence="3" id="KW-0479">Metal-binding</keyword>
<feature type="transmembrane region" description="Helical" evidence="8">
    <location>
        <begin position="20"/>
        <end position="39"/>
    </location>
</feature>
<evidence type="ECO:0000256" key="6">
    <source>
        <dbReference type="ARBA" id="ARBA00023008"/>
    </source>
</evidence>
<evidence type="ECO:0000256" key="5">
    <source>
        <dbReference type="ARBA" id="ARBA00023002"/>
    </source>
</evidence>
<keyword evidence="8" id="KW-1133">Transmembrane helix</keyword>
<dbReference type="Pfam" id="PF12143">
    <property type="entry name" value="PPO1_KFDV"/>
    <property type="match status" value="1"/>
</dbReference>
<dbReference type="Gene3D" id="1.10.1280.10">
    <property type="entry name" value="Di-copper center containing domain from catechol oxidase"/>
    <property type="match status" value="1"/>
</dbReference>
<evidence type="ECO:0000256" key="2">
    <source>
        <dbReference type="ARBA" id="ARBA00009928"/>
    </source>
</evidence>
<dbReference type="AlphaFoldDB" id="A0A8T0H1H9"/>
<dbReference type="Pfam" id="PF00264">
    <property type="entry name" value="Tyrosinase"/>
    <property type="match status" value="1"/>
</dbReference>
<comment type="caution">
    <text evidence="11">The sequence shown here is derived from an EMBL/GenBank/DDBJ whole genome shotgun (WGS) entry which is preliminary data.</text>
</comment>
<organism evidence="11 12">
    <name type="scientific">Ceratodon purpureus</name>
    <name type="common">Fire moss</name>
    <name type="synonym">Dicranum purpureum</name>
    <dbReference type="NCBI Taxonomy" id="3225"/>
    <lineage>
        <taxon>Eukaryota</taxon>
        <taxon>Viridiplantae</taxon>
        <taxon>Streptophyta</taxon>
        <taxon>Embryophyta</taxon>
        <taxon>Bryophyta</taxon>
        <taxon>Bryophytina</taxon>
        <taxon>Bryopsida</taxon>
        <taxon>Dicranidae</taxon>
        <taxon>Pseudoditrichales</taxon>
        <taxon>Ditrichaceae</taxon>
        <taxon>Ceratodon</taxon>
    </lineage>
</organism>
<feature type="domain" description="Tyrosinase copper-binding" evidence="9">
    <location>
        <begin position="141"/>
        <end position="158"/>
    </location>
</feature>
<name>A0A8T0H1H9_CERPU</name>
<dbReference type="PANTHER" id="PTHR11474:SF76">
    <property type="entry name" value="SHKT DOMAIN-CONTAINING PROTEIN"/>
    <property type="match status" value="1"/>
</dbReference>
<dbReference type="InterPro" id="IPR050316">
    <property type="entry name" value="Tyrosinase/Hemocyanin"/>
</dbReference>
<reference evidence="11" key="1">
    <citation type="submission" date="2020-06" db="EMBL/GenBank/DDBJ databases">
        <title>WGS assembly of Ceratodon purpureus strain R40.</title>
        <authorList>
            <person name="Carey S.B."/>
            <person name="Jenkins J."/>
            <person name="Shu S."/>
            <person name="Lovell J.T."/>
            <person name="Sreedasyam A."/>
            <person name="Maumus F."/>
            <person name="Tiley G.P."/>
            <person name="Fernandez-Pozo N."/>
            <person name="Barry K."/>
            <person name="Chen C."/>
            <person name="Wang M."/>
            <person name="Lipzen A."/>
            <person name="Daum C."/>
            <person name="Saski C.A."/>
            <person name="Payton A.C."/>
            <person name="Mcbreen J.C."/>
            <person name="Conrad R.E."/>
            <person name="Kollar L.M."/>
            <person name="Olsson S."/>
            <person name="Huttunen S."/>
            <person name="Landis J.B."/>
            <person name="Wickett N.J."/>
            <person name="Johnson M.G."/>
            <person name="Rensing S.A."/>
            <person name="Grimwood J."/>
            <person name="Schmutz J."/>
            <person name="Mcdaniel S.F."/>
        </authorList>
    </citation>
    <scope>NUCLEOTIDE SEQUENCE</scope>
    <source>
        <strain evidence="11">R40</strain>
    </source>
</reference>
<dbReference type="Proteomes" id="UP000822688">
    <property type="component" value="Chromosome 8"/>
</dbReference>
<keyword evidence="5" id="KW-0560">Oxidoreductase</keyword>
<dbReference type="InterPro" id="IPR022740">
    <property type="entry name" value="Polyphenol_oxidase_C"/>
</dbReference>
<dbReference type="Pfam" id="PF12142">
    <property type="entry name" value="PPO1_DWL"/>
    <property type="match status" value="1"/>
</dbReference>
<keyword evidence="12" id="KW-1185">Reference proteome</keyword>
<dbReference type="GO" id="GO:0004097">
    <property type="term" value="F:catechol oxidase activity"/>
    <property type="evidence" value="ECO:0007669"/>
    <property type="project" value="InterPro"/>
</dbReference>
<evidence type="ECO:0000256" key="1">
    <source>
        <dbReference type="ARBA" id="ARBA00001973"/>
    </source>
</evidence>
<feature type="domain" description="Tyrosinase copper-binding" evidence="10">
    <location>
        <begin position="312"/>
        <end position="323"/>
    </location>
</feature>
<evidence type="ECO:0000259" key="9">
    <source>
        <dbReference type="PROSITE" id="PS00497"/>
    </source>
</evidence>
<evidence type="ECO:0000313" key="12">
    <source>
        <dbReference type="Proteomes" id="UP000822688"/>
    </source>
</evidence>
<keyword evidence="4" id="KW-0883">Thioether bond</keyword>
<dbReference type="PROSITE" id="PS00497">
    <property type="entry name" value="TYROSINASE_1"/>
    <property type="match status" value="1"/>
</dbReference>
<sequence>MALSEPCSDRRKVGMAGPRGSALIGFAVVVLVLGCMLVVDGAPFPAPRINDCMSWEGCCPPRSNVPPIPFKFPGTSLPMRTRRAAHLVDAAYIAKYRRAYALMRKLPASDPRSLVAQARLHCAYCGAAFTYPKSNYALEIHDGWFFFPWHRMFLYFHERILASLIGDPTFTLPFWNWDNQSPTAPQPKVGAANTMPSYYTSPGDNSNSLWNRNRNRCALPPNTIDLNSGGGCSNSSPRSLRIDNTRLMAVQMRTATTPGLFFGSTYRFGWSGGLGGGNLEGSPHGTVHVFTGNPNAANPFDDMGNLDRAALDPLFYAHHANMDRLWQVWKTAGGRGNRVDISDRDYLNSQFVFYDENKKLVSIKVSDVLDLNKLRYNYQNVPNPWMSASSQMNSMSVDSMSMSGSMPPSTMCGPPNLDPNAMIKKAPMLPKKKTTVLTNKPLTFRLRRVDPSGKGEEILVFKKLSLDWTKTATINAYLFYPGADGTSIDCREFFGTFSHIPEANHRKKAAYTRSWKLGLSAKLEQLGLIDVSHVVVTLVQVGSSQQIKFASATVEKDQ</sequence>
<keyword evidence="8" id="KW-0812">Transmembrane</keyword>
<dbReference type="PANTHER" id="PTHR11474">
    <property type="entry name" value="TYROSINASE FAMILY MEMBER"/>
    <property type="match status" value="1"/>
</dbReference>
<evidence type="ECO:0000256" key="3">
    <source>
        <dbReference type="ARBA" id="ARBA00022723"/>
    </source>
</evidence>
<dbReference type="GO" id="GO:0046872">
    <property type="term" value="F:metal ion binding"/>
    <property type="evidence" value="ECO:0007669"/>
    <property type="project" value="UniProtKB-KW"/>
</dbReference>
<keyword evidence="8" id="KW-0472">Membrane</keyword>
<dbReference type="EMBL" id="CM026429">
    <property type="protein sequence ID" value="KAG0565200.1"/>
    <property type="molecule type" value="Genomic_DNA"/>
</dbReference>
<dbReference type="PRINTS" id="PR00092">
    <property type="entry name" value="TYROSINASE"/>
</dbReference>
<evidence type="ECO:0000313" key="11">
    <source>
        <dbReference type="EMBL" id="KAG0565200.1"/>
    </source>
</evidence>
<evidence type="ECO:0000256" key="8">
    <source>
        <dbReference type="SAM" id="Phobius"/>
    </source>
</evidence>
<dbReference type="PROSITE" id="PS00498">
    <property type="entry name" value="TYROSINASE_2"/>
    <property type="match status" value="1"/>
</dbReference>
<dbReference type="OrthoDB" id="6132182at2759"/>
<dbReference type="InterPro" id="IPR022739">
    <property type="entry name" value="Polyphenol_oxidase_cen"/>
</dbReference>
<gene>
    <name evidence="11" type="ORF">KC19_8G172600</name>
</gene>
<accession>A0A8T0H1H9</accession>
<comment type="cofactor">
    <cofactor evidence="1">
        <name>Cu(2+)</name>
        <dbReference type="ChEBI" id="CHEBI:29036"/>
    </cofactor>
</comment>
<dbReference type="InterPro" id="IPR002227">
    <property type="entry name" value="Tyrosinase_Cu-bd"/>
</dbReference>
<keyword evidence="6" id="KW-0186">Copper</keyword>
<proteinExistence type="inferred from homology"/>
<evidence type="ECO:0000256" key="4">
    <source>
        <dbReference type="ARBA" id="ARBA00022784"/>
    </source>
</evidence>
<dbReference type="SUPFAM" id="SSF48056">
    <property type="entry name" value="Di-copper centre-containing domain"/>
    <property type="match status" value="1"/>
</dbReference>
<dbReference type="InterPro" id="IPR008922">
    <property type="entry name" value="Di-copper_centre_dom_sf"/>
</dbReference>